<keyword evidence="15" id="KW-1185">Reference proteome</keyword>
<evidence type="ECO:0000256" key="12">
    <source>
        <dbReference type="ARBA" id="ARBA00023180"/>
    </source>
</evidence>
<dbReference type="AlphaFoldDB" id="A0A671LBG7"/>
<feature type="transmembrane region" description="Helical" evidence="13">
    <location>
        <begin position="37"/>
        <end position="58"/>
    </location>
</feature>
<dbReference type="PANTHER" id="PTHR11214">
    <property type="entry name" value="BETA-1,3-N-ACETYLGLUCOSAMINYLTRANSFERASE"/>
    <property type="match status" value="1"/>
</dbReference>
<dbReference type="GO" id="GO:0006493">
    <property type="term" value="P:protein O-linked glycosylation"/>
    <property type="evidence" value="ECO:0007669"/>
    <property type="project" value="TreeGrafter"/>
</dbReference>
<accession>A0A671LBG7</accession>
<keyword evidence="11 13" id="KW-0472">Membrane</keyword>
<dbReference type="GO" id="GO:0008499">
    <property type="term" value="F:N-acetyl-beta-D-glucosaminide beta-(1,3)-galactosyltransferase activity"/>
    <property type="evidence" value="ECO:0007669"/>
    <property type="project" value="TreeGrafter"/>
</dbReference>
<evidence type="ECO:0000256" key="4">
    <source>
        <dbReference type="ARBA" id="ARBA00022676"/>
    </source>
</evidence>
<comment type="subcellular location">
    <subcellularLocation>
        <location evidence="1 13">Golgi apparatus membrane</location>
        <topology evidence="1 13">Single-pass type II membrane protein</topology>
    </subcellularLocation>
</comment>
<organism evidence="14 15">
    <name type="scientific">Sinocyclocheilus anshuiensis</name>
    <dbReference type="NCBI Taxonomy" id="1608454"/>
    <lineage>
        <taxon>Eukaryota</taxon>
        <taxon>Metazoa</taxon>
        <taxon>Chordata</taxon>
        <taxon>Craniata</taxon>
        <taxon>Vertebrata</taxon>
        <taxon>Euteleostomi</taxon>
        <taxon>Actinopterygii</taxon>
        <taxon>Neopterygii</taxon>
        <taxon>Teleostei</taxon>
        <taxon>Ostariophysi</taxon>
        <taxon>Cypriniformes</taxon>
        <taxon>Cyprinidae</taxon>
        <taxon>Cyprininae</taxon>
        <taxon>Sinocyclocheilus</taxon>
    </lineage>
</organism>
<evidence type="ECO:0000313" key="14">
    <source>
        <dbReference type="Ensembl" id="ENSSANP00000015507.1"/>
    </source>
</evidence>
<dbReference type="GO" id="GO:0006629">
    <property type="term" value="P:lipid metabolic process"/>
    <property type="evidence" value="ECO:0007669"/>
    <property type="project" value="UniProtKB-KW"/>
</dbReference>
<dbReference type="Proteomes" id="UP000472260">
    <property type="component" value="Unassembled WGS sequence"/>
</dbReference>
<dbReference type="InterPro" id="IPR002659">
    <property type="entry name" value="Glyco_trans_31"/>
</dbReference>
<evidence type="ECO:0000256" key="13">
    <source>
        <dbReference type="RuleBase" id="RU363063"/>
    </source>
</evidence>
<keyword evidence="8 13" id="KW-1133">Transmembrane helix</keyword>
<evidence type="ECO:0000256" key="8">
    <source>
        <dbReference type="ARBA" id="ARBA00022989"/>
    </source>
</evidence>
<keyword evidence="10" id="KW-0443">Lipid metabolism</keyword>
<sequence>KKRKIHDWLKFERLTFKKCTCQECVDSLLVQMFCKSWLLGGLLILFNVLLLYFTATTLERRKWQKMAKKTGNPHIAYPQNYRFILDQSKKCEQQKPFVVVIVPVAPQNIEARNAIRTTWGSEELVRDKLVLVLFLLGSQSGNETLQEQLQNESEEYQDLLQSNFLDSYRNLTIKTLVMMEWLNRNCPQASYGAKVDADVLLNMKNLLHMIVSLKSLQHNYITGLVLSGNIVLRDPSSKFYVPHDVYPKSRYPPYPLGMCYIFSMDLPEKILHISRHIRPIFIEDAYLGMCLKRLGIAPKKPPNIGQFVVKPPQRFNRCYYSGRIAILTDSQTHLISYWMDIHSAKRPC</sequence>
<keyword evidence="6 13" id="KW-0812">Transmembrane</keyword>
<keyword evidence="7 13" id="KW-0735">Signal-anchor</keyword>
<reference evidence="14" key="2">
    <citation type="submission" date="2025-09" db="UniProtKB">
        <authorList>
            <consortium name="Ensembl"/>
        </authorList>
    </citation>
    <scope>IDENTIFICATION</scope>
</reference>
<dbReference type="EC" id="2.4.1.-" evidence="13"/>
<name>A0A671LBG7_9TELE</name>
<dbReference type="Pfam" id="PF01762">
    <property type="entry name" value="Galactosyl_T"/>
    <property type="match status" value="1"/>
</dbReference>
<evidence type="ECO:0000256" key="6">
    <source>
        <dbReference type="ARBA" id="ARBA00022692"/>
    </source>
</evidence>
<keyword evidence="12" id="KW-0325">Glycoprotein</keyword>
<dbReference type="FunFam" id="3.90.550.50:FF:000001">
    <property type="entry name" value="Hexosyltransferase"/>
    <property type="match status" value="1"/>
</dbReference>
<evidence type="ECO:0000313" key="15">
    <source>
        <dbReference type="Proteomes" id="UP000472260"/>
    </source>
</evidence>
<proteinExistence type="inferred from homology"/>
<keyword evidence="5" id="KW-0808">Transferase</keyword>
<dbReference type="PANTHER" id="PTHR11214:SF115">
    <property type="entry name" value="HEXOSYLTRANSFERASE"/>
    <property type="match status" value="1"/>
</dbReference>
<keyword evidence="4 13" id="KW-0328">Glycosyltransferase</keyword>
<comment type="similarity">
    <text evidence="3 13">Belongs to the glycosyltransferase 31 family.</text>
</comment>
<evidence type="ECO:0000256" key="2">
    <source>
        <dbReference type="ARBA" id="ARBA00004922"/>
    </source>
</evidence>
<evidence type="ECO:0000256" key="9">
    <source>
        <dbReference type="ARBA" id="ARBA00023034"/>
    </source>
</evidence>
<evidence type="ECO:0000256" key="10">
    <source>
        <dbReference type="ARBA" id="ARBA00023098"/>
    </source>
</evidence>
<dbReference type="Gene3D" id="3.90.550.50">
    <property type="match status" value="1"/>
</dbReference>
<protein>
    <recommendedName>
        <fullName evidence="13">Hexosyltransferase</fullName>
        <ecNumber evidence="13">2.4.1.-</ecNumber>
    </recommendedName>
</protein>
<evidence type="ECO:0000256" key="1">
    <source>
        <dbReference type="ARBA" id="ARBA00004323"/>
    </source>
</evidence>
<keyword evidence="9 13" id="KW-0333">Golgi apparatus</keyword>
<dbReference type="GO" id="GO:0000139">
    <property type="term" value="C:Golgi membrane"/>
    <property type="evidence" value="ECO:0007669"/>
    <property type="project" value="UniProtKB-SubCell"/>
</dbReference>
<reference evidence="14" key="1">
    <citation type="submission" date="2025-08" db="UniProtKB">
        <authorList>
            <consortium name="Ensembl"/>
        </authorList>
    </citation>
    <scope>IDENTIFICATION</scope>
</reference>
<evidence type="ECO:0000256" key="3">
    <source>
        <dbReference type="ARBA" id="ARBA00008661"/>
    </source>
</evidence>
<evidence type="ECO:0000256" key="11">
    <source>
        <dbReference type="ARBA" id="ARBA00023136"/>
    </source>
</evidence>
<dbReference type="Ensembl" id="ENSSANT00000016542.1">
    <property type="protein sequence ID" value="ENSSANP00000015507.1"/>
    <property type="gene ID" value="ENSSANG00000008186.1"/>
</dbReference>
<evidence type="ECO:0000256" key="5">
    <source>
        <dbReference type="ARBA" id="ARBA00022679"/>
    </source>
</evidence>
<evidence type="ECO:0000256" key="7">
    <source>
        <dbReference type="ARBA" id="ARBA00022968"/>
    </source>
</evidence>
<comment type="pathway">
    <text evidence="2">Protein modification; protein glycosylation.</text>
</comment>